<keyword evidence="3" id="KW-1185">Reference proteome</keyword>
<name>A0A364JZK2_9HYPH</name>
<reference evidence="2 3" key="1">
    <citation type="submission" date="2018-06" db="EMBL/GenBank/DDBJ databases">
        <title>Genomic Encyclopedia of Type Strains, Phase IV (KMG-IV): sequencing the most valuable type-strain genomes for metagenomic binning, comparative biology and taxonomic classification.</title>
        <authorList>
            <person name="Goeker M."/>
        </authorList>
    </citation>
    <scope>NUCLEOTIDE SEQUENCE [LARGE SCALE GENOMIC DNA]</scope>
    <source>
        <strain evidence="2 3">DSM 26720</strain>
    </source>
</reference>
<dbReference type="EMBL" id="QLMK01000001">
    <property type="protein sequence ID" value="RAK34146.1"/>
    <property type="molecule type" value="Genomic_DNA"/>
</dbReference>
<dbReference type="Proteomes" id="UP000249453">
    <property type="component" value="Unassembled WGS sequence"/>
</dbReference>
<keyword evidence="1" id="KW-0472">Membrane</keyword>
<sequence>MFVDESGYWQKKPKETRPSPNQEIYVFFGIFLACLLIPAGIILWAIASGIAILF</sequence>
<keyword evidence="1" id="KW-0812">Transmembrane</keyword>
<gene>
    <name evidence="2" type="ORF">C7374_101479</name>
</gene>
<accession>A0A364JZK2</accession>
<dbReference type="AlphaFoldDB" id="A0A364JZK2"/>
<dbReference type="RefSeq" id="WP_170130207.1">
    <property type="nucleotide sequence ID" value="NZ_JBHEEY010000001.1"/>
</dbReference>
<keyword evidence="1" id="KW-1133">Transmembrane helix</keyword>
<proteinExistence type="predicted"/>
<comment type="caution">
    <text evidence="2">The sequence shown here is derived from an EMBL/GenBank/DDBJ whole genome shotgun (WGS) entry which is preliminary data.</text>
</comment>
<protein>
    <submittedName>
        <fullName evidence="2">Uncharacterized protein</fullName>
    </submittedName>
</protein>
<feature type="transmembrane region" description="Helical" evidence="1">
    <location>
        <begin position="24"/>
        <end position="53"/>
    </location>
</feature>
<evidence type="ECO:0000313" key="2">
    <source>
        <dbReference type="EMBL" id="RAK34146.1"/>
    </source>
</evidence>
<organism evidence="2 3">
    <name type="scientific">Falsochrobactrum ovis</name>
    <dbReference type="NCBI Taxonomy" id="1293442"/>
    <lineage>
        <taxon>Bacteria</taxon>
        <taxon>Pseudomonadati</taxon>
        <taxon>Pseudomonadota</taxon>
        <taxon>Alphaproteobacteria</taxon>
        <taxon>Hyphomicrobiales</taxon>
        <taxon>Brucellaceae</taxon>
        <taxon>Falsochrobactrum</taxon>
    </lineage>
</organism>
<evidence type="ECO:0000313" key="3">
    <source>
        <dbReference type="Proteomes" id="UP000249453"/>
    </source>
</evidence>
<evidence type="ECO:0000256" key="1">
    <source>
        <dbReference type="SAM" id="Phobius"/>
    </source>
</evidence>